<evidence type="ECO:0000313" key="6">
    <source>
        <dbReference type="Proteomes" id="UP000697998"/>
    </source>
</evidence>
<dbReference type="EMBL" id="JADJMH010000004">
    <property type="protein sequence ID" value="MBK7674441.1"/>
    <property type="molecule type" value="Genomic_DNA"/>
</dbReference>
<accession>A0A935PYJ0</accession>
<feature type="domain" description="Glycosyltransferase 2-like" evidence="4">
    <location>
        <begin position="14"/>
        <end position="62"/>
    </location>
</feature>
<dbReference type="GO" id="GO:0016757">
    <property type="term" value="F:glycosyltransferase activity"/>
    <property type="evidence" value="ECO:0007669"/>
    <property type="project" value="UniProtKB-KW"/>
</dbReference>
<keyword evidence="2" id="KW-0328">Glycosyltransferase</keyword>
<sequence>MNHNSRPSSRPSVSIVLLNWNRWHYTLACLESLFRLDYPNYNVIVCDNNSSDGSMLRLREWAAGRQPAPLPSVTELQPLVEPMVVKPIAVRELSRSEAESSERHPAVPLTLIQTGANLGFAGGCNVGVRYALTQGMDYVWLLNNDTLATPDSLQSMVDYVQSHPDIGMCGSTLLSLHHPSHVLALGGGRLRPSTGTTRHLGEGCHWPLSAQDAGSLAMQQMDYVVGASMLVSHSLLETVGLMDEGYFLYYEEIDWATRLPPRIRLGYAPLSVIYHREGGTTGGLARSHYYRSLIRFIWRRKRRYLPLVLARMASRVPEALLHRNWQELTALLSLLRPRRIPDAG</sequence>
<gene>
    <name evidence="5" type="ORF">IPJ27_06530</name>
</gene>
<name>A0A935PYJ0_9PROT</name>
<dbReference type="PANTHER" id="PTHR43179:SF12">
    <property type="entry name" value="GALACTOFURANOSYLTRANSFERASE GLFT2"/>
    <property type="match status" value="1"/>
</dbReference>
<dbReference type="Proteomes" id="UP000697998">
    <property type="component" value="Unassembled WGS sequence"/>
</dbReference>
<evidence type="ECO:0000256" key="1">
    <source>
        <dbReference type="ARBA" id="ARBA00006739"/>
    </source>
</evidence>
<organism evidence="5 6">
    <name type="scientific">Candidatus Accumulibacter proximus</name>
    <dbReference type="NCBI Taxonomy" id="2954385"/>
    <lineage>
        <taxon>Bacteria</taxon>
        <taxon>Pseudomonadati</taxon>
        <taxon>Pseudomonadota</taxon>
        <taxon>Betaproteobacteria</taxon>
        <taxon>Candidatus Accumulibacter</taxon>
    </lineage>
</organism>
<reference evidence="5 6" key="1">
    <citation type="submission" date="2020-10" db="EMBL/GenBank/DDBJ databases">
        <title>Connecting structure to function with the recovery of over 1000 high-quality activated sludge metagenome-assembled genomes encoding full-length rRNA genes using long-read sequencing.</title>
        <authorList>
            <person name="Singleton C.M."/>
            <person name="Petriglieri F."/>
            <person name="Kristensen J.M."/>
            <person name="Kirkegaard R.H."/>
            <person name="Michaelsen T.Y."/>
            <person name="Andersen M.H."/>
            <person name="Karst S.M."/>
            <person name="Dueholm M.S."/>
            <person name="Nielsen P.H."/>
            <person name="Albertsen M."/>
        </authorList>
    </citation>
    <scope>NUCLEOTIDE SEQUENCE [LARGE SCALE GENOMIC DNA]</scope>
    <source>
        <strain evidence="5">EsbW_18-Q3-R4-48_BATAC.285</strain>
    </source>
</reference>
<protein>
    <submittedName>
        <fullName evidence="5">Glycosyltransferase family 2 protein</fullName>
    </submittedName>
</protein>
<comment type="similarity">
    <text evidence="1">Belongs to the glycosyltransferase 2 family.</text>
</comment>
<dbReference type="InterPro" id="IPR029044">
    <property type="entry name" value="Nucleotide-diphossugar_trans"/>
</dbReference>
<dbReference type="Pfam" id="PF00535">
    <property type="entry name" value="Glycos_transf_2"/>
    <property type="match status" value="2"/>
</dbReference>
<feature type="domain" description="Glycosyltransferase 2-like" evidence="4">
    <location>
        <begin position="109"/>
        <end position="172"/>
    </location>
</feature>
<dbReference type="PANTHER" id="PTHR43179">
    <property type="entry name" value="RHAMNOSYLTRANSFERASE WBBL"/>
    <property type="match status" value="1"/>
</dbReference>
<dbReference type="CDD" id="cd04186">
    <property type="entry name" value="GT_2_like_c"/>
    <property type="match status" value="1"/>
</dbReference>
<comment type="caution">
    <text evidence="5">The sequence shown here is derived from an EMBL/GenBank/DDBJ whole genome shotgun (WGS) entry which is preliminary data.</text>
</comment>
<proteinExistence type="inferred from homology"/>
<evidence type="ECO:0000256" key="2">
    <source>
        <dbReference type="ARBA" id="ARBA00022676"/>
    </source>
</evidence>
<dbReference type="Gene3D" id="3.90.550.10">
    <property type="entry name" value="Spore Coat Polysaccharide Biosynthesis Protein SpsA, Chain A"/>
    <property type="match status" value="1"/>
</dbReference>
<evidence type="ECO:0000313" key="5">
    <source>
        <dbReference type="EMBL" id="MBK7674441.1"/>
    </source>
</evidence>
<dbReference type="AlphaFoldDB" id="A0A935PYJ0"/>
<evidence type="ECO:0000259" key="4">
    <source>
        <dbReference type="Pfam" id="PF00535"/>
    </source>
</evidence>
<dbReference type="SUPFAM" id="SSF53448">
    <property type="entry name" value="Nucleotide-diphospho-sugar transferases"/>
    <property type="match status" value="1"/>
</dbReference>
<evidence type="ECO:0000256" key="3">
    <source>
        <dbReference type="ARBA" id="ARBA00022679"/>
    </source>
</evidence>
<dbReference type="InterPro" id="IPR001173">
    <property type="entry name" value="Glyco_trans_2-like"/>
</dbReference>
<keyword evidence="3" id="KW-0808">Transferase</keyword>